<protein>
    <submittedName>
        <fullName evidence="2">Uncharacterized protein</fullName>
    </submittedName>
</protein>
<name>A0A7U9HF85_STRLI</name>
<accession>A0A7U9HF85</accession>
<evidence type="ECO:0000256" key="1">
    <source>
        <dbReference type="SAM" id="MobiDB-lite"/>
    </source>
</evidence>
<dbReference type="AlphaFoldDB" id="A0A7U9HF85"/>
<dbReference type="EMBL" id="CM001889">
    <property type="protein sequence ID" value="EOY52768.1"/>
    <property type="molecule type" value="Genomic_DNA"/>
</dbReference>
<organism evidence="2 3">
    <name type="scientific">Streptomyces lividans 1326</name>
    <dbReference type="NCBI Taxonomy" id="1200984"/>
    <lineage>
        <taxon>Bacteria</taxon>
        <taxon>Bacillati</taxon>
        <taxon>Actinomycetota</taxon>
        <taxon>Actinomycetes</taxon>
        <taxon>Kitasatosporales</taxon>
        <taxon>Streptomycetaceae</taxon>
        <taxon>Streptomyces</taxon>
    </lineage>
</organism>
<proteinExistence type="predicted"/>
<gene>
    <name evidence="2" type="ORF">SLI_8070</name>
</gene>
<reference evidence="3" key="1">
    <citation type="journal article" date="2013" name="Genome Biol. Evol.">
        <title>The genome sequence of Streptomyces lividans 66 reveals a novel tRNA-dependent peptide biosynthetic system within a metal-related genomic island.</title>
        <authorList>
            <person name="Cruz-Morales P."/>
            <person name="Vijgenboom E."/>
            <person name="Iruegas-Bocardo F."/>
            <person name="Girard G."/>
            <person name="Yanez-Guerra L.A."/>
            <person name="Ramos-Aboites H.E."/>
            <person name="Pernodet J.L."/>
            <person name="Anne J."/>
            <person name="van Wezel G.P."/>
            <person name="Barona-Gomez F."/>
        </authorList>
    </citation>
    <scope>NUCLEOTIDE SEQUENCE [LARGE SCALE GENOMIC DNA]</scope>
    <source>
        <strain evidence="3">1326</strain>
    </source>
</reference>
<dbReference type="Proteomes" id="UP000014062">
    <property type="component" value="Chromosome"/>
</dbReference>
<sequence length="74" mass="7905">MGEVAGPPARSPPFFGDRLPQSDDGSGDDHPDRRGGPGRPGQGRAPGRRWGEPCRLKRADSETLTNFTAWCAAT</sequence>
<feature type="region of interest" description="Disordered" evidence="1">
    <location>
        <begin position="1"/>
        <end position="56"/>
    </location>
</feature>
<evidence type="ECO:0000313" key="3">
    <source>
        <dbReference type="Proteomes" id="UP000014062"/>
    </source>
</evidence>
<evidence type="ECO:0000313" key="2">
    <source>
        <dbReference type="EMBL" id="EOY52768.1"/>
    </source>
</evidence>